<keyword evidence="1" id="KW-0472">Membrane</keyword>
<feature type="transmembrane region" description="Helical" evidence="1">
    <location>
        <begin position="72"/>
        <end position="93"/>
    </location>
</feature>
<feature type="transmembrane region" description="Helical" evidence="1">
    <location>
        <begin position="157"/>
        <end position="174"/>
    </location>
</feature>
<sequence length="201" mass="23032">MGRNLKNVRNNVLLCLNNDTIGDEELKVKIDKLDDKVQQMLLWSTICAVWSYMFLILAIARVYSSFKGDHTILLVSSLVLMYVLMGVLIYFVWKGITFKSSYFNSVSRAYLSNQIQKLSGQRKLVSYYLLEYGLLLAVASLFFFLDIKNGVSYMLKLTAPVSIITYGLGLYFIANFTRQMKALDLVQRQLNKLHVSPVNQN</sequence>
<feature type="transmembrane region" description="Helical" evidence="1">
    <location>
        <begin position="124"/>
        <end position="145"/>
    </location>
</feature>
<organism evidence="2 3">
    <name type="scientific">Mucilaginibacter xinganensis</name>
    <dbReference type="NCBI Taxonomy" id="1234841"/>
    <lineage>
        <taxon>Bacteria</taxon>
        <taxon>Pseudomonadati</taxon>
        <taxon>Bacteroidota</taxon>
        <taxon>Sphingobacteriia</taxon>
        <taxon>Sphingobacteriales</taxon>
        <taxon>Sphingobacteriaceae</taxon>
        <taxon>Mucilaginibacter</taxon>
    </lineage>
</organism>
<protein>
    <submittedName>
        <fullName evidence="2">Uncharacterized protein</fullName>
    </submittedName>
</protein>
<dbReference type="OrthoDB" id="799700at2"/>
<keyword evidence="1" id="KW-1133">Transmembrane helix</keyword>
<evidence type="ECO:0000313" key="3">
    <source>
        <dbReference type="Proteomes" id="UP000215002"/>
    </source>
</evidence>
<dbReference type="Proteomes" id="UP000215002">
    <property type="component" value="Chromosome"/>
</dbReference>
<gene>
    <name evidence="2" type="ORF">MuYL_0106</name>
</gene>
<reference evidence="2 3" key="1">
    <citation type="submission" date="2017-08" db="EMBL/GenBank/DDBJ databases">
        <title>Complete genome sequence of Mucilaginibacter sp. strain BJC16-A31.</title>
        <authorList>
            <consortium name="Henan University of Science and Technology"/>
            <person name="You X."/>
        </authorList>
    </citation>
    <scope>NUCLEOTIDE SEQUENCE [LARGE SCALE GENOMIC DNA]</scope>
    <source>
        <strain evidence="2 3">BJC16-A31</strain>
    </source>
</reference>
<feature type="transmembrane region" description="Helical" evidence="1">
    <location>
        <begin position="40"/>
        <end position="60"/>
    </location>
</feature>
<keyword evidence="1" id="KW-0812">Transmembrane</keyword>
<dbReference type="RefSeq" id="WP_094568664.1">
    <property type="nucleotide sequence ID" value="NZ_CP022743.1"/>
</dbReference>
<proteinExistence type="predicted"/>
<keyword evidence="3" id="KW-1185">Reference proteome</keyword>
<dbReference type="KEGG" id="muc:MuYL_0106"/>
<dbReference type="EMBL" id="CP022743">
    <property type="protein sequence ID" value="ASU32009.1"/>
    <property type="molecule type" value="Genomic_DNA"/>
</dbReference>
<name>A0A223NQ33_9SPHI</name>
<evidence type="ECO:0000256" key="1">
    <source>
        <dbReference type="SAM" id="Phobius"/>
    </source>
</evidence>
<evidence type="ECO:0000313" key="2">
    <source>
        <dbReference type="EMBL" id="ASU32009.1"/>
    </source>
</evidence>
<dbReference type="AlphaFoldDB" id="A0A223NQ33"/>
<accession>A0A223NQ33</accession>